<dbReference type="SUPFAM" id="SSF48371">
    <property type="entry name" value="ARM repeat"/>
    <property type="match status" value="1"/>
</dbReference>
<dbReference type="InterPro" id="IPR011989">
    <property type="entry name" value="ARM-like"/>
</dbReference>
<dbReference type="Gene3D" id="1.25.10.10">
    <property type="entry name" value="Leucine-rich Repeat Variant"/>
    <property type="match status" value="1"/>
</dbReference>
<evidence type="ECO:0000313" key="1">
    <source>
        <dbReference type="EMBL" id="GHI12208.1"/>
    </source>
</evidence>
<protein>
    <recommendedName>
        <fullName evidence="3">HEAT repeat domain-containing protein</fullName>
    </recommendedName>
</protein>
<proteinExistence type="predicted"/>
<dbReference type="Proteomes" id="UP000660554">
    <property type="component" value="Unassembled WGS sequence"/>
</dbReference>
<keyword evidence="2" id="KW-1185">Reference proteome</keyword>
<reference evidence="2" key="1">
    <citation type="submission" date="2020-09" db="EMBL/GenBank/DDBJ databases">
        <title>Whole genome shotgun sequence of Streptomyces cinnamonensis NBRC 15873.</title>
        <authorList>
            <person name="Komaki H."/>
            <person name="Tamura T."/>
        </authorList>
    </citation>
    <scope>NUCLEOTIDE SEQUENCE [LARGE SCALE GENOMIC DNA]</scope>
    <source>
        <strain evidence="2">NBRC 15873</strain>
    </source>
</reference>
<evidence type="ECO:0008006" key="3">
    <source>
        <dbReference type="Google" id="ProtNLM"/>
    </source>
</evidence>
<gene>
    <name evidence="1" type="ORF">Scinn_16710</name>
</gene>
<name>A0ABQ3NHD7_STRVG</name>
<sequence length="207" mass="22159">MHHAPGSWAGSPSRPAVGAVPGRLRVGAVRRSRQGAALRGRAAGVSYALAVDGYQALTALLESAWKELDGCDAGRRDLCLDAIGDVLETGRLTPDDAVRAVERLVTIALSDEGHPVREAALHATCTAATHYELPYGVVEPLAVAADDFEPLLLDYVLGILGATHDLAALPVVERFLRHPHPEVRRVAAEEVKELRWSRESARGEAAR</sequence>
<dbReference type="InterPro" id="IPR016024">
    <property type="entry name" value="ARM-type_fold"/>
</dbReference>
<dbReference type="EMBL" id="BNDV01000007">
    <property type="protein sequence ID" value="GHI12208.1"/>
    <property type="molecule type" value="Genomic_DNA"/>
</dbReference>
<comment type="caution">
    <text evidence="1">The sequence shown here is derived from an EMBL/GenBank/DDBJ whole genome shotgun (WGS) entry which is preliminary data.</text>
</comment>
<accession>A0ABQ3NHD7</accession>
<evidence type="ECO:0000313" key="2">
    <source>
        <dbReference type="Proteomes" id="UP000660554"/>
    </source>
</evidence>
<organism evidence="1 2">
    <name type="scientific">Streptomyces virginiae</name>
    <name type="common">Streptomyces cinnamonensis</name>
    <dbReference type="NCBI Taxonomy" id="1961"/>
    <lineage>
        <taxon>Bacteria</taxon>
        <taxon>Bacillati</taxon>
        <taxon>Actinomycetota</taxon>
        <taxon>Actinomycetes</taxon>
        <taxon>Kitasatosporales</taxon>
        <taxon>Streptomycetaceae</taxon>
        <taxon>Streptomyces</taxon>
    </lineage>
</organism>